<dbReference type="InterPro" id="IPR036390">
    <property type="entry name" value="WH_DNA-bd_sf"/>
</dbReference>
<dbReference type="PROSITE" id="PS50995">
    <property type="entry name" value="HTH_MARR_2"/>
    <property type="match status" value="1"/>
</dbReference>
<name>A0A0E9N764_9BACT</name>
<evidence type="ECO:0000313" key="2">
    <source>
        <dbReference type="EMBL" id="GAO45669.1"/>
    </source>
</evidence>
<dbReference type="OrthoDB" id="759747at2"/>
<keyword evidence="3" id="KW-1185">Reference proteome</keyword>
<gene>
    <name evidence="2" type="ORF">FPE01S_07_00570</name>
</gene>
<feature type="domain" description="HTH marR-type" evidence="1">
    <location>
        <begin position="9"/>
        <end position="144"/>
    </location>
</feature>
<sequence length="160" mass="17834">MAFYQQTGVLVFGSRLRRLSESFLGDINNVYKHHGIAFDAAWFPIFYMLSETESLSITDIAGALETSHSAASQLVAKLHEKGLLRSVPDKADARKKRVALTAKGQRLLVQIKPIWTAVKAAMNELLEESPNSRLLMAAIQETEAGLARESIFQRIEKHLP</sequence>
<dbReference type="SMART" id="SM00347">
    <property type="entry name" value="HTH_MARR"/>
    <property type="match status" value="1"/>
</dbReference>
<proteinExistence type="predicted"/>
<dbReference type="InterPro" id="IPR036388">
    <property type="entry name" value="WH-like_DNA-bd_sf"/>
</dbReference>
<dbReference type="AlphaFoldDB" id="A0A0E9N764"/>
<evidence type="ECO:0000313" key="3">
    <source>
        <dbReference type="Proteomes" id="UP000033121"/>
    </source>
</evidence>
<dbReference type="EMBL" id="BBWV01000007">
    <property type="protein sequence ID" value="GAO45669.1"/>
    <property type="molecule type" value="Genomic_DNA"/>
</dbReference>
<dbReference type="STRING" id="1220578.FPE01S_07_00570"/>
<organism evidence="2 3">
    <name type="scientific">Flavihumibacter petaseus NBRC 106054</name>
    <dbReference type="NCBI Taxonomy" id="1220578"/>
    <lineage>
        <taxon>Bacteria</taxon>
        <taxon>Pseudomonadati</taxon>
        <taxon>Bacteroidota</taxon>
        <taxon>Chitinophagia</taxon>
        <taxon>Chitinophagales</taxon>
        <taxon>Chitinophagaceae</taxon>
        <taxon>Flavihumibacter</taxon>
    </lineage>
</organism>
<dbReference type="SUPFAM" id="SSF46785">
    <property type="entry name" value="Winged helix' DNA-binding domain"/>
    <property type="match status" value="1"/>
</dbReference>
<dbReference type="InterPro" id="IPR039422">
    <property type="entry name" value="MarR/SlyA-like"/>
</dbReference>
<dbReference type="Gene3D" id="1.10.10.10">
    <property type="entry name" value="Winged helix-like DNA-binding domain superfamily/Winged helix DNA-binding domain"/>
    <property type="match status" value="1"/>
</dbReference>
<dbReference type="GO" id="GO:0003700">
    <property type="term" value="F:DNA-binding transcription factor activity"/>
    <property type="evidence" value="ECO:0007669"/>
    <property type="project" value="InterPro"/>
</dbReference>
<dbReference type="GO" id="GO:0006950">
    <property type="term" value="P:response to stress"/>
    <property type="evidence" value="ECO:0007669"/>
    <property type="project" value="TreeGrafter"/>
</dbReference>
<dbReference type="PANTHER" id="PTHR33164:SF43">
    <property type="entry name" value="HTH-TYPE TRANSCRIPTIONAL REPRESSOR YETL"/>
    <property type="match status" value="1"/>
</dbReference>
<reference evidence="2 3" key="1">
    <citation type="submission" date="2015-04" db="EMBL/GenBank/DDBJ databases">
        <title>Whole genome shotgun sequence of Flavihumibacter petaseus NBRC 106054.</title>
        <authorList>
            <person name="Miyazawa S."/>
            <person name="Hosoyama A."/>
            <person name="Hashimoto M."/>
            <person name="Noguchi M."/>
            <person name="Tsuchikane K."/>
            <person name="Ohji S."/>
            <person name="Yamazoe A."/>
            <person name="Ichikawa N."/>
            <person name="Kimura A."/>
            <person name="Fujita N."/>
        </authorList>
    </citation>
    <scope>NUCLEOTIDE SEQUENCE [LARGE SCALE GENOMIC DNA]</scope>
    <source>
        <strain evidence="2 3">NBRC 106054</strain>
    </source>
</reference>
<comment type="caution">
    <text evidence="2">The sequence shown here is derived from an EMBL/GenBank/DDBJ whole genome shotgun (WGS) entry which is preliminary data.</text>
</comment>
<dbReference type="InterPro" id="IPR000835">
    <property type="entry name" value="HTH_MarR-typ"/>
</dbReference>
<dbReference type="Pfam" id="PF12802">
    <property type="entry name" value="MarR_2"/>
    <property type="match status" value="1"/>
</dbReference>
<dbReference type="PANTHER" id="PTHR33164">
    <property type="entry name" value="TRANSCRIPTIONAL REGULATOR, MARR FAMILY"/>
    <property type="match status" value="1"/>
</dbReference>
<protein>
    <submittedName>
        <fullName evidence="2">Putative MarR family transcriptional regulator</fullName>
    </submittedName>
</protein>
<dbReference type="RefSeq" id="WP_046371682.1">
    <property type="nucleotide sequence ID" value="NZ_BBWV01000007.1"/>
</dbReference>
<accession>A0A0E9N764</accession>
<evidence type="ECO:0000259" key="1">
    <source>
        <dbReference type="PROSITE" id="PS50995"/>
    </source>
</evidence>
<dbReference type="Proteomes" id="UP000033121">
    <property type="component" value="Unassembled WGS sequence"/>
</dbReference>